<dbReference type="AlphaFoldDB" id="A0A261F4N1"/>
<feature type="transmembrane region" description="Helical" evidence="1">
    <location>
        <begin position="102"/>
        <end position="126"/>
    </location>
</feature>
<feature type="transmembrane region" description="Helical" evidence="1">
    <location>
        <begin position="192"/>
        <end position="214"/>
    </location>
</feature>
<feature type="transmembrane region" description="Helical" evidence="1">
    <location>
        <begin position="313"/>
        <end position="338"/>
    </location>
</feature>
<keyword evidence="1" id="KW-1133">Transmembrane helix</keyword>
<feature type="transmembrane region" description="Helical" evidence="1">
    <location>
        <begin position="391"/>
        <end position="409"/>
    </location>
</feature>
<feature type="transmembrane region" description="Helical" evidence="1">
    <location>
        <begin position="430"/>
        <end position="448"/>
    </location>
</feature>
<accession>A0A261F4N1</accession>
<feature type="transmembrane region" description="Helical" evidence="1">
    <location>
        <begin position="345"/>
        <end position="366"/>
    </location>
</feature>
<dbReference type="Proteomes" id="UP000243657">
    <property type="component" value="Unassembled WGS sequence"/>
</dbReference>
<evidence type="ECO:0000313" key="3">
    <source>
        <dbReference type="Proteomes" id="UP000243657"/>
    </source>
</evidence>
<proteinExistence type="predicted"/>
<keyword evidence="1" id="KW-0812">Transmembrane</keyword>
<feature type="transmembrane region" description="Helical" evidence="1">
    <location>
        <begin position="271"/>
        <end position="293"/>
    </location>
</feature>
<evidence type="ECO:0000313" key="2">
    <source>
        <dbReference type="EMBL" id="OZG54035.1"/>
    </source>
</evidence>
<sequence length="844" mass="90697">MRGMRIVRKRVRMLVYAVREKGTLMVCSHCGAQVTADMRECPVCHTPLVMESTFVGGAPQNNEGSTAPPMASERVARPAVDVKKVWESAAFQKNLRSAGMSAGIGIGAALAVTLITVIVLMSQVATLSQSSNPVNRLVNASGISSVFSYASGMSSQTVFLVVFGFIFTAGISGSYAASAGGSVFGQNLGMQVNILFPLSLVGIALVVGCAYGAYKYARKNVETMKWGRLLNIGLSALISGVVYVLITVCTGTSVSAYSASVTLSGATFRTFMMAVFTAALGASLGHLLAIMYSSEKKPDLTGVTAKLGGSLSFVRTVLEFALAAGAYALLLSGVGIIVMATQIGLGVSFVAFLLVWPVLASAVFALSTGGSLTASGLGVASGNLTAFNGPWWMWLMVLGMVILTLALAYRLALRHTLNEEERAWSQVWKAPVAGGIIWIIVLALYMHIEVTIPMMSGVSAGVELWHVLLVMLWIFAIEVLARVVIPAVVDPAQRAHVEQGVKESLHKATTMSKKTKLIIILTCVLLVLIAAGAGAVRILNDTVFSPRVVAEKYLAAISAGHYDEASAIADPQVDKDKRVLLTDAAAKGENTTISHVQIKEVFFENSDTADIRYAFNIDGQTYESDLHLMSEGNKYLFFKNWILSVPELKELSITSSVKSGITVNGVPVSQKNSTTPDGELRLKVYPGKYTIDFAETKYLEAKPVTEIAAQIDARGQVLEVKTKSTVLEEINKAIHEKLDSCAQSTAVAPEGCPFRLYTYFGSEEDYRNISWSIVDYPEITLNSNGPSGTFSRDYTSAYAEAKVTYERKLFTDDWVSGEDSRYINVSGSYAIDGDKLTIKFDDSN</sequence>
<feature type="transmembrane region" description="Helical" evidence="1">
    <location>
        <begin position="146"/>
        <end position="171"/>
    </location>
</feature>
<feature type="transmembrane region" description="Helical" evidence="1">
    <location>
        <begin position="517"/>
        <end position="539"/>
    </location>
</feature>
<organism evidence="2 3">
    <name type="scientific">Alloscardovia macacae</name>
    <dbReference type="NCBI Taxonomy" id="1160091"/>
    <lineage>
        <taxon>Bacteria</taxon>
        <taxon>Bacillati</taxon>
        <taxon>Actinomycetota</taxon>
        <taxon>Actinomycetes</taxon>
        <taxon>Bifidobacteriales</taxon>
        <taxon>Bifidobacteriaceae</taxon>
        <taxon>Alloscardovia</taxon>
    </lineage>
</organism>
<reference evidence="2 3" key="1">
    <citation type="journal article" date="2017" name="BMC Genomics">
        <title>Comparative genomic and phylogenomic analyses of the Bifidobacteriaceae family.</title>
        <authorList>
            <person name="Lugli G.A."/>
            <person name="Milani C."/>
            <person name="Turroni F."/>
            <person name="Duranti S."/>
            <person name="Mancabelli L."/>
            <person name="Mangifesta M."/>
            <person name="Ferrario C."/>
            <person name="Modesto M."/>
            <person name="Mattarelli P."/>
            <person name="Jiri K."/>
            <person name="van Sinderen D."/>
            <person name="Ventura M."/>
        </authorList>
    </citation>
    <scope>NUCLEOTIDE SEQUENCE [LARGE SCALE GENOMIC DNA]</scope>
    <source>
        <strain evidence="2 3">DSM 24762</strain>
    </source>
</reference>
<evidence type="ECO:0000256" key="1">
    <source>
        <dbReference type="SAM" id="Phobius"/>
    </source>
</evidence>
<keyword evidence="1" id="KW-0472">Membrane</keyword>
<comment type="caution">
    <text evidence="2">The sequence shown here is derived from an EMBL/GenBank/DDBJ whole genome shotgun (WGS) entry which is preliminary data.</text>
</comment>
<keyword evidence="3" id="KW-1185">Reference proteome</keyword>
<gene>
    <name evidence="2" type="ORF">ALMA_0999</name>
</gene>
<name>A0A261F4N1_9BIFI</name>
<feature type="transmembrane region" description="Helical" evidence="1">
    <location>
        <begin position="464"/>
        <end position="485"/>
    </location>
</feature>
<dbReference type="EMBL" id="MWWT01000006">
    <property type="protein sequence ID" value="OZG54035.1"/>
    <property type="molecule type" value="Genomic_DNA"/>
</dbReference>
<protein>
    <submittedName>
        <fullName evidence="2">Heme utilization or adhesion related exo protein</fullName>
    </submittedName>
</protein>
<feature type="transmembrane region" description="Helical" evidence="1">
    <location>
        <begin position="234"/>
        <end position="259"/>
    </location>
</feature>